<gene>
    <name evidence="6" type="ORF">CYR75_13470</name>
</gene>
<dbReference type="OrthoDB" id="8638122at2"/>
<dbReference type="SUPFAM" id="SSF48008">
    <property type="entry name" value="GntR ligand-binding domain-like"/>
    <property type="match status" value="1"/>
</dbReference>
<dbReference type="InterPro" id="IPR036390">
    <property type="entry name" value="WH_DNA-bd_sf"/>
</dbReference>
<evidence type="ECO:0000259" key="5">
    <source>
        <dbReference type="PROSITE" id="PS50949"/>
    </source>
</evidence>
<dbReference type="InterPro" id="IPR011711">
    <property type="entry name" value="GntR_C"/>
</dbReference>
<keyword evidence="1" id="KW-0805">Transcription regulation</keyword>
<dbReference type="InterPro" id="IPR036388">
    <property type="entry name" value="WH-like_DNA-bd_sf"/>
</dbReference>
<dbReference type="SMART" id="SM00345">
    <property type="entry name" value="HTH_GNTR"/>
    <property type="match status" value="1"/>
</dbReference>
<evidence type="ECO:0000256" key="2">
    <source>
        <dbReference type="ARBA" id="ARBA00023125"/>
    </source>
</evidence>
<dbReference type="KEGG" id="paru:CYR75_13470"/>
<dbReference type="GO" id="GO:0003700">
    <property type="term" value="F:DNA-binding transcription factor activity"/>
    <property type="evidence" value="ECO:0007669"/>
    <property type="project" value="InterPro"/>
</dbReference>
<organism evidence="6 7">
    <name type="scientific">Paracoccus jeotgali</name>
    <dbReference type="NCBI Taxonomy" id="2065379"/>
    <lineage>
        <taxon>Bacteria</taxon>
        <taxon>Pseudomonadati</taxon>
        <taxon>Pseudomonadota</taxon>
        <taxon>Alphaproteobacteria</taxon>
        <taxon>Rhodobacterales</taxon>
        <taxon>Paracoccaceae</taxon>
        <taxon>Paracoccus</taxon>
    </lineage>
</organism>
<dbReference type="Pfam" id="PF07729">
    <property type="entry name" value="FCD"/>
    <property type="match status" value="1"/>
</dbReference>
<name>A0A2K9MHQ6_9RHOB</name>
<keyword evidence="2" id="KW-0238">DNA-binding</keyword>
<dbReference type="Gene3D" id="1.20.120.530">
    <property type="entry name" value="GntR ligand-binding domain-like"/>
    <property type="match status" value="1"/>
</dbReference>
<dbReference type="AlphaFoldDB" id="A0A2K9MHQ6"/>
<feature type="domain" description="HTH gntR-type" evidence="5">
    <location>
        <begin position="1"/>
        <end position="68"/>
    </location>
</feature>
<evidence type="ECO:0000256" key="3">
    <source>
        <dbReference type="ARBA" id="ARBA00023163"/>
    </source>
</evidence>
<dbReference type="GO" id="GO:0003677">
    <property type="term" value="F:DNA binding"/>
    <property type="evidence" value="ECO:0007669"/>
    <property type="project" value="UniProtKB-KW"/>
</dbReference>
<keyword evidence="7" id="KW-1185">Reference proteome</keyword>
<dbReference type="InterPro" id="IPR000524">
    <property type="entry name" value="Tscrpt_reg_HTH_GntR"/>
</dbReference>
<dbReference type="InterPro" id="IPR008920">
    <property type="entry name" value="TF_FadR/GntR_C"/>
</dbReference>
<evidence type="ECO:0000313" key="6">
    <source>
        <dbReference type="EMBL" id="AUM75167.1"/>
    </source>
</evidence>
<dbReference type="SMART" id="SM00895">
    <property type="entry name" value="FCD"/>
    <property type="match status" value="1"/>
</dbReference>
<dbReference type="PANTHER" id="PTHR43537">
    <property type="entry name" value="TRANSCRIPTIONAL REGULATOR, GNTR FAMILY"/>
    <property type="match status" value="1"/>
</dbReference>
<dbReference type="Gene3D" id="1.10.10.10">
    <property type="entry name" value="Winged helix-like DNA-binding domain superfamily/Winged helix DNA-binding domain"/>
    <property type="match status" value="1"/>
</dbReference>
<dbReference type="Pfam" id="PF00392">
    <property type="entry name" value="GntR"/>
    <property type="match status" value="1"/>
</dbReference>
<evidence type="ECO:0000256" key="4">
    <source>
        <dbReference type="SAM" id="MobiDB-lite"/>
    </source>
</evidence>
<sequence length="244" mass="27101">MTLADSAYARIRQDVVNGTLLPDHPLRLDALKARYGIGYSPLREALNRLQSERIVVAVPLRGFTVAPVSLEQMWDVIETRIHIESRALALSMQHGDDAWESGVVSTMHALLLQARRLADQREASPEGRQKLEDRHRSFHRALIAACRSEWLLDFSAKLYVASERYRHTALTGTAADGSQRDLQAEHRLLAETAIARDAPRALELLKTHYQETGRHLERSMRQGSEGAAAADAPSAEAGAVREPG</sequence>
<dbReference type="SUPFAM" id="SSF46785">
    <property type="entry name" value="Winged helix' DNA-binding domain"/>
    <property type="match status" value="1"/>
</dbReference>
<dbReference type="EMBL" id="CP025583">
    <property type="protein sequence ID" value="AUM75167.1"/>
    <property type="molecule type" value="Genomic_DNA"/>
</dbReference>
<evidence type="ECO:0000313" key="7">
    <source>
        <dbReference type="Proteomes" id="UP000234882"/>
    </source>
</evidence>
<dbReference type="PROSITE" id="PS50949">
    <property type="entry name" value="HTH_GNTR"/>
    <property type="match status" value="1"/>
</dbReference>
<dbReference type="RefSeq" id="WP_101500512.1">
    <property type="nucleotide sequence ID" value="NZ_CP025583.1"/>
</dbReference>
<reference evidence="7" key="1">
    <citation type="submission" date="2017-12" db="EMBL/GenBank/DDBJ databases">
        <title>Genomic analysis of Paracoccus sp. CBA4604.</title>
        <authorList>
            <person name="Roh S.W."/>
            <person name="Kim J.Y."/>
            <person name="Kim J.S."/>
        </authorList>
    </citation>
    <scope>NUCLEOTIDE SEQUENCE [LARGE SCALE GENOMIC DNA]</scope>
    <source>
        <strain evidence="7">CBA4604</strain>
    </source>
</reference>
<accession>A0A2K9MHQ6</accession>
<keyword evidence="3" id="KW-0804">Transcription</keyword>
<proteinExistence type="predicted"/>
<protein>
    <submittedName>
        <fullName evidence="6">GntR family transcriptional regulator</fullName>
    </submittedName>
</protein>
<evidence type="ECO:0000256" key="1">
    <source>
        <dbReference type="ARBA" id="ARBA00023015"/>
    </source>
</evidence>
<feature type="region of interest" description="Disordered" evidence="4">
    <location>
        <begin position="214"/>
        <end position="244"/>
    </location>
</feature>
<dbReference type="Proteomes" id="UP000234882">
    <property type="component" value="Chromosome"/>
</dbReference>
<feature type="compositionally biased region" description="Low complexity" evidence="4">
    <location>
        <begin position="223"/>
        <end position="238"/>
    </location>
</feature>
<dbReference type="PANTHER" id="PTHR43537:SF20">
    <property type="entry name" value="HTH-TYPE TRANSCRIPTIONAL REPRESSOR GLAR"/>
    <property type="match status" value="1"/>
</dbReference>